<dbReference type="NCBIfam" id="TIGR01764">
    <property type="entry name" value="excise"/>
    <property type="match status" value="1"/>
</dbReference>
<name>A0A5C1Q718_9SPIO</name>
<dbReference type="InterPro" id="IPR041657">
    <property type="entry name" value="HTH_17"/>
</dbReference>
<dbReference type="Proteomes" id="UP000323824">
    <property type="component" value="Chromosome"/>
</dbReference>
<dbReference type="Pfam" id="PF12728">
    <property type="entry name" value="HTH_17"/>
    <property type="match status" value="1"/>
</dbReference>
<sequence>MQGVSMKEILTLQEVAEYLQLSDKTILKMVKSGEIPCAKIANQWRFSKVMLDDWITAKMEVIPQNDFSRLVEKEFDFIQISRLIDESSILPELKGTTGPQVITELAENAYKNELIANKEEFIKKLLEREQITSTSIGQGIALPHLRKPCGTIVTEPKIVIGKSTEGIDFSSMDGKKTYIFLLLLSDSEVVHLKILSKLSQILSINGNIDKLKKIKEPKEFIKFFIIGEQQINNKE</sequence>
<feature type="domain" description="PTS EIIA type-2" evidence="1">
    <location>
        <begin position="82"/>
        <end position="227"/>
    </location>
</feature>
<dbReference type="InterPro" id="IPR002178">
    <property type="entry name" value="PTS_EIIA_type-2_dom"/>
</dbReference>
<dbReference type="OrthoDB" id="122388at2"/>
<accession>A0A5C1Q718</accession>
<evidence type="ECO:0000313" key="2">
    <source>
        <dbReference type="EMBL" id="QEN03863.1"/>
    </source>
</evidence>
<dbReference type="KEGG" id="sper:EW093_03820"/>
<gene>
    <name evidence="2" type="ORF">EW093_03820</name>
</gene>
<dbReference type="EMBL" id="CP035807">
    <property type="protein sequence ID" value="QEN03863.1"/>
    <property type="molecule type" value="Genomic_DNA"/>
</dbReference>
<protein>
    <submittedName>
        <fullName evidence="2">Helix-turn-helix domain-containing protein</fullName>
    </submittedName>
</protein>
<dbReference type="InterPro" id="IPR010093">
    <property type="entry name" value="SinI_DNA-bd"/>
</dbReference>
<dbReference type="Pfam" id="PF00359">
    <property type="entry name" value="PTS_EIIA_2"/>
    <property type="match status" value="1"/>
</dbReference>
<dbReference type="PROSITE" id="PS51094">
    <property type="entry name" value="PTS_EIIA_TYPE_2"/>
    <property type="match status" value="1"/>
</dbReference>
<evidence type="ECO:0000313" key="3">
    <source>
        <dbReference type="Proteomes" id="UP000323824"/>
    </source>
</evidence>
<dbReference type="AlphaFoldDB" id="A0A5C1Q718"/>
<reference evidence="2 3" key="1">
    <citation type="submission" date="2019-02" db="EMBL/GenBank/DDBJ databases">
        <authorList>
            <person name="Fomenkov A."/>
            <person name="Dubinina G."/>
            <person name="Grabovich M."/>
            <person name="Vincze T."/>
            <person name="Roberts R.J."/>
        </authorList>
    </citation>
    <scope>NUCLEOTIDE SEQUENCE [LARGE SCALE GENOMIC DNA]</scope>
    <source>
        <strain evidence="2 3">P</strain>
    </source>
</reference>
<proteinExistence type="predicted"/>
<dbReference type="PANTHER" id="PTHR47738">
    <property type="entry name" value="PTS SYSTEM FRUCTOSE-LIKE EIIA COMPONENT-RELATED"/>
    <property type="match status" value="1"/>
</dbReference>
<reference evidence="2 3" key="2">
    <citation type="submission" date="2019-09" db="EMBL/GenBank/DDBJ databases">
        <title>Complete Genome Sequence and Methylome Analysis of free living Spirochaetas.</title>
        <authorList>
            <person name="Leshcheva N."/>
            <person name="Mikheeva N."/>
        </authorList>
    </citation>
    <scope>NUCLEOTIDE SEQUENCE [LARGE SCALE GENOMIC DNA]</scope>
    <source>
        <strain evidence="2 3">P</strain>
    </source>
</reference>
<dbReference type="GO" id="GO:0003677">
    <property type="term" value="F:DNA binding"/>
    <property type="evidence" value="ECO:0007669"/>
    <property type="project" value="InterPro"/>
</dbReference>
<dbReference type="CDD" id="cd00211">
    <property type="entry name" value="PTS_IIA_fru"/>
    <property type="match status" value="1"/>
</dbReference>
<dbReference type="SUPFAM" id="SSF46955">
    <property type="entry name" value="Putative DNA-binding domain"/>
    <property type="match status" value="1"/>
</dbReference>
<dbReference type="InterPro" id="IPR051541">
    <property type="entry name" value="PTS_SugarTrans_NitroReg"/>
</dbReference>
<evidence type="ECO:0000259" key="1">
    <source>
        <dbReference type="PROSITE" id="PS51094"/>
    </source>
</evidence>
<dbReference type="SUPFAM" id="SSF55804">
    <property type="entry name" value="Phoshotransferase/anion transport protein"/>
    <property type="match status" value="1"/>
</dbReference>
<organism evidence="2 3">
    <name type="scientific">Thiospirochaeta perfilievii</name>
    <dbReference type="NCBI Taxonomy" id="252967"/>
    <lineage>
        <taxon>Bacteria</taxon>
        <taxon>Pseudomonadati</taxon>
        <taxon>Spirochaetota</taxon>
        <taxon>Spirochaetia</taxon>
        <taxon>Spirochaetales</taxon>
        <taxon>Spirochaetaceae</taxon>
        <taxon>Thiospirochaeta</taxon>
    </lineage>
</organism>
<keyword evidence="3" id="KW-1185">Reference proteome</keyword>
<dbReference type="InterPro" id="IPR009061">
    <property type="entry name" value="DNA-bd_dom_put_sf"/>
</dbReference>
<dbReference type="Gene3D" id="3.40.930.10">
    <property type="entry name" value="Mannitol-specific EII, Chain A"/>
    <property type="match status" value="1"/>
</dbReference>
<dbReference type="InterPro" id="IPR016152">
    <property type="entry name" value="PTrfase/Anion_transptr"/>
</dbReference>